<dbReference type="Gene3D" id="1.20.1270.350">
    <property type="entry name" value="Dedicator of cytokinesis N-terminal subdomain"/>
    <property type="match status" value="1"/>
</dbReference>
<dbReference type="InterPro" id="IPR043161">
    <property type="entry name" value="DOCK_C_lobe_A"/>
</dbReference>
<dbReference type="Gene3D" id="1.25.40.410">
    <property type="match status" value="1"/>
</dbReference>
<dbReference type="PROSITE" id="PS51651">
    <property type="entry name" value="DOCKER"/>
    <property type="match status" value="1"/>
</dbReference>
<dbReference type="InterPro" id="IPR043162">
    <property type="entry name" value="DOCK_C_lobe_C"/>
</dbReference>
<feature type="compositionally biased region" description="Polar residues" evidence="9">
    <location>
        <begin position="1807"/>
        <end position="1827"/>
    </location>
</feature>
<evidence type="ECO:0000259" key="12">
    <source>
        <dbReference type="PROSITE" id="PS51651"/>
    </source>
</evidence>
<keyword evidence="8" id="KW-0175">Coiled coil</keyword>
<dbReference type="Pfam" id="PF20422">
    <property type="entry name" value="DHR-2_Lobe_B"/>
    <property type="match status" value="1"/>
</dbReference>
<organism evidence="13 14">
    <name type="scientific">Amphimedon queenslandica</name>
    <name type="common">Sponge</name>
    <dbReference type="NCBI Taxonomy" id="400682"/>
    <lineage>
        <taxon>Eukaryota</taxon>
        <taxon>Metazoa</taxon>
        <taxon>Porifera</taxon>
        <taxon>Demospongiae</taxon>
        <taxon>Heteroscleromorpha</taxon>
        <taxon>Haplosclerida</taxon>
        <taxon>Niphatidae</taxon>
        <taxon>Amphimedon</taxon>
    </lineage>
</organism>
<dbReference type="Gene3D" id="2.30.30.40">
    <property type="entry name" value="SH3 Domains"/>
    <property type="match status" value="1"/>
</dbReference>
<gene>
    <name evidence="13" type="primary">100636268</name>
</gene>
<keyword evidence="3" id="KW-0963">Cytoplasm</keyword>
<dbReference type="InterPro" id="IPR036028">
    <property type="entry name" value="SH3-like_dom_sf"/>
</dbReference>
<dbReference type="InterPro" id="IPR042455">
    <property type="entry name" value="DOCK_N_sub1"/>
</dbReference>
<evidence type="ECO:0008006" key="15">
    <source>
        <dbReference type="Google" id="ProtNLM"/>
    </source>
</evidence>
<dbReference type="Gene3D" id="1.20.58.740">
    <property type="match status" value="1"/>
</dbReference>
<dbReference type="EnsemblMetazoa" id="XM_020003832.1">
    <property type="protein sequence ID" value="XP_019859391.1"/>
    <property type="gene ID" value="LOC100636268"/>
</dbReference>
<dbReference type="PROSITE" id="PS51650">
    <property type="entry name" value="C2_DOCK"/>
    <property type="match status" value="1"/>
</dbReference>
<comment type="subcellular location">
    <subcellularLocation>
        <location evidence="1">Cytoplasm</location>
    </subcellularLocation>
</comment>
<dbReference type="Pfam" id="PF20421">
    <property type="entry name" value="DHR-2_Lobe_C"/>
    <property type="match status" value="1"/>
</dbReference>
<dbReference type="InterPro" id="IPR046773">
    <property type="entry name" value="DOCKER_Lobe_C"/>
</dbReference>
<dbReference type="GO" id="GO:0031267">
    <property type="term" value="F:small GTPase binding"/>
    <property type="evidence" value="ECO:0007669"/>
    <property type="project" value="TreeGrafter"/>
</dbReference>
<keyword evidence="14" id="KW-1185">Reference proteome</keyword>
<feature type="coiled-coil region" evidence="8">
    <location>
        <begin position="117"/>
        <end position="144"/>
    </location>
</feature>
<dbReference type="InterPro" id="IPR056372">
    <property type="entry name" value="TPR_DOCK"/>
</dbReference>
<keyword evidence="4" id="KW-0597">Phosphoprotein</keyword>
<comment type="similarity">
    <text evidence="7">Belongs to the DOCK family.</text>
</comment>
<dbReference type="InterPro" id="IPR027007">
    <property type="entry name" value="C2_DOCK-type_domain"/>
</dbReference>
<dbReference type="InterPro" id="IPR026791">
    <property type="entry name" value="DOCK"/>
</dbReference>
<proteinExistence type="inferred from homology"/>
<evidence type="ECO:0000256" key="1">
    <source>
        <dbReference type="ARBA" id="ARBA00004496"/>
    </source>
</evidence>
<feature type="domain" description="DOCKER" evidence="12">
    <location>
        <begin position="1235"/>
        <end position="1641"/>
    </location>
</feature>
<dbReference type="GO" id="GO:0005085">
    <property type="term" value="F:guanyl-nucleotide exchange factor activity"/>
    <property type="evidence" value="ECO:0007669"/>
    <property type="project" value="UniProtKB-KW"/>
</dbReference>
<dbReference type="InterPro" id="IPR035892">
    <property type="entry name" value="C2_domain_sf"/>
</dbReference>
<protein>
    <recommendedName>
        <fullName evidence="15">Dedicator of cytokinesis protein 1</fullName>
    </recommendedName>
</protein>
<evidence type="ECO:0000256" key="2">
    <source>
        <dbReference type="ARBA" id="ARBA00022443"/>
    </source>
</evidence>
<evidence type="ECO:0000256" key="8">
    <source>
        <dbReference type="SAM" id="Coils"/>
    </source>
</evidence>
<dbReference type="GO" id="GO:0005737">
    <property type="term" value="C:cytoplasm"/>
    <property type="evidence" value="ECO:0007669"/>
    <property type="project" value="UniProtKB-SubCell"/>
</dbReference>
<feature type="compositionally biased region" description="Pro residues" evidence="9">
    <location>
        <begin position="1776"/>
        <end position="1786"/>
    </location>
</feature>
<evidence type="ECO:0000259" key="10">
    <source>
        <dbReference type="PROSITE" id="PS50002"/>
    </source>
</evidence>
<dbReference type="InterPro" id="IPR032376">
    <property type="entry name" value="DOCK_N"/>
</dbReference>
<evidence type="ECO:0000256" key="5">
    <source>
        <dbReference type="ARBA" id="ARBA00022658"/>
    </source>
</evidence>
<dbReference type="Pfam" id="PF06920">
    <property type="entry name" value="DHR-2_Lobe_A"/>
    <property type="match status" value="1"/>
</dbReference>
<feature type="region of interest" description="Disordered" evidence="9">
    <location>
        <begin position="1649"/>
        <end position="1930"/>
    </location>
</feature>
<dbReference type="InterPro" id="IPR027357">
    <property type="entry name" value="DOCKER_dom"/>
</dbReference>
<evidence type="ECO:0000313" key="14">
    <source>
        <dbReference type="Proteomes" id="UP000007879"/>
    </source>
</evidence>
<dbReference type="GO" id="GO:0005886">
    <property type="term" value="C:plasma membrane"/>
    <property type="evidence" value="ECO:0007669"/>
    <property type="project" value="TreeGrafter"/>
</dbReference>
<evidence type="ECO:0000313" key="13">
    <source>
        <dbReference type="EnsemblMetazoa" id="XP_019859391.1"/>
    </source>
</evidence>
<dbReference type="PROSITE" id="PS50002">
    <property type="entry name" value="SH3"/>
    <property type="match status" value="1"/>
</dbReference>
<reference evidence="14" key="1">
    <citation type="journal article" date="2010" name="Nature">
        <title>The Amphimedon queenslandica genome and the evolution of animal complexity.</title>
        <authorList>
            <person name="Srivastava M."/>
            <person name="Simakov O."/>
            <person name="Chapman J."/>
            <person name="Fahey B."/>
            <person name="Gauthier M.E."/>
            <person name="Mitros T."/>
            <person name="Richards G.S."/>
            <person name="Conaco C."/>
            <person name="Dacre M."/>
            <person name="Hellsten U."/>
            <person name="Larroux C."/>
            <person name="Putnam N.H."/>
            <person name="Stanke M."/>
            <person name="Adamska M."/>
            <person name="Darling A."/>
            <person name="Degnan S.M."/>
            <person name="Oakley T.H."/>
            <person name="Plachetzki D.C."/>
            <person name="Zhai Y."/>
            <person name="Adamski M."/>
            <person name="Calcino A."/>
            <person name="Cummins S.F."/>
            <person name="Goodstein D.M."/>
            <person name="Harris C."/>
            <person name="Jackson D.J."/>
            <person name="Leys S.P."/>
            <person name="Shu S."/>
            <person name="Woodcroft B.J."/>
            <person name="Vervoort M."/>
            <person name="Kosik K.S."/>
            <person name="Manning G."/>
            <person name="Degnan B.M."/>
            <person name="Rokhsar D.S."/>
        </authorList>
    </citation>
    <scope>NUCLEOTIDE SEQUENCE [LARGE SCALE GENOMIC DNA]</scope>
</reference>
<feature type="domain" description="C2 DOCK-type" evidence="11">
    <location>
        <begin position="435"/>
        <end position="609"/>
    </location>
</feature>
<feature type="domain" description="SH3" evidence="10">
    <location>
        <begin position="14"/>
        <end position="79"/>
    </location>
</feature>
<sequence>MESSDGFSRWVPTRNAKCGVAIYDFIPDQSDPNSPYLKLQFGDVVQILEENSGWYRGFFIRDKSLKGVFPASYVHLKDYNVINPGPAEIIRSKEDPMVQEVSDVLREWCGSWKKLYADGKRQQFEELKHLLKELLERRRQIMSKTLPRDELRELKQRVAQKIDYGNKFLGLDMIAREENGEVVNPKTSGVMKLFKSMRSISQQNSESTPATASLPGQVKVSRAVAVSTAPKKEEHHLFIKFSALALPVNEPCDLLFFLYDGKLNKILSERYMICLSHQCLPKNSDKIGQCFAVFTDLDNSDLQNKDLYLACQVIRVGNELDGRKTSAPLRKPHGAGVFPIHELLNTKEPILEEQEPQIDIFQCPPAEYHRLLENVVKKQGVYHATDKGTGVFVGVRVLRGALSKVKEDNPLLFKRFTAIVKKLSFAEIIRPYDDRHDVYLTLQQGVFSKGSKRADKNVEVAVEVLGDDDNPLPFKCINPGIGEENVSIYTSLVHYHLATPIFNETLKIEIPPESMRKSRVRFSFYHKSTIISSKLSKSEPFAMSHLRLMKDDDTTIADGQHELYVYNYKDLAKHPHRLAKLSDVATGSLSCPQEFLHLRDSFSVITHICSTKLTQNADLHRLLHWHAYQDRLPEILKSIENVGGNEIVKFLVDTFNALFAIIEEKGEKYGDPVFEALILIIGLLVVEKYENFRPVLDSYCEKHFNVTSIHTFLVKKMKYIFEQVMLMDNSKRKVEIQIINKTMKAAEFLFKFIMRSRYLYDQTTHGKGNEQFMHSLIELLRVTCNMMAKECPEGELVAPKAQAQAMQFFPQIFDLLLEVISVKALGQIVADFLLTIKETKLRVYKNVFLAAVVSSQLFTQKESRSVVLRAILRHIKYHISQREEGIQRDDLEKSLEIMGNVIVHLHSVPPVDRDNDMRVLVNVMLRPLLECFNDLSYSSKDRQHPQLGLCVSCVMGFIELMTPDHYRKLRATFDIKEDLEEFILTTFYTYSEIISVTALHPQEWSSLRLLHNHIILGAVKQIARILVEEYLDDIEGTSTVFFNCNLWERFFNLCVDFCCQPSLQLEKMTELKRKRILDLYGDMRLTMNTLMLDKWRMLGNFQANFVPGMVGPFLKVSLLPHEGLRKATIPVFFDMMEHEWKYNKNFHRMEIEMIDKLDVYVSNGMGDPSYRISLQEMLTEKWKSHSMANESANGMKFINSLAELLKRLLDYREVHLGDEYRDLNMHVVFNLLNFYKSIGREEIYLRYIYRLAELHKLSNNWIEAAFTLLLHAQLLQWSSSMLKAEGPYERQSMAERKMALYNDIISYFDKGKLWEYGIEQSKEIAGQLESVTFDYEKLSQIHETISRFYMCILKEIRAEPMFFRVGFFGGFPTFLKNKIYIFRGLELEKLTDFNARLQSTFPFAKFLTKLEPPGLDIIESTDQYIQSCAVEPLPDPNIMKKFEGKQVKEEITRYCRTNNVKHFLLKRPFHQGKKDKSNEYKTLHIERTVYTTEYQFPGILRWFPVVDSEVTVLNPIENGAELIEDNVNQLRTLINRYRTERHNTNPLTMKLNGTLDAAVNGGVSNFDVFFTHEYLSEHPNYKTSIPRLKMLMETLGQILQDGVQLHSEICPETMRKLHERMEELLKEYLSKYGDQHSDDHLGTCYDPTGFLDLNSPDHKSRARKFSSSRRREALKESGRGARPRSGSYEKSQGLSGSPIMEMKEQEADPPPVPEHRTRAQTEGNPLGASTPPMQRRQESTGTPGTPGAPVSVRDYDDPPPPKVPTKQRRGSVTMSPTPPAPTPPPTQLINKQVAADPPTVPLRRGNSRTPSGSPNQSRPTSLTSSGEATDDGPRPPPRVASVRNVGTGLSKSKSAEAPSKEGFEKTSPAASPNHSSRREGNSGPGPDASPLRSVKDIAAGLNRDSEPVPPPVPKKMHKQSSLQALKNGES</sequence>
<name>A0AAN0JQS4_AMPQE</name>
<accession>A0AAN0JQS4</accession>
<evidence type="ECO:0000256" key="7">
    <source>
        <dbReference type="PROSITE-ProRule" id="PRU00983"/>
    </source>
</evidence>
<keyword evidence="2 6" id="KW-0728">SH3 domain</keyword>
<dbReference type="CDD" id="cd11872">
    <property type="entry name" value="SH3_DOCK_AB"/>
    <property type="match status" value="1"/>
</dbReference>
<dbReference type="PANTHER" id="PTHR45653:SF10">
    <property type="entry name" value="MYOBLAST CITY, ISOFORM B"/>
    <property type="match status" value="1"/>
</dbReference>
<dbReference type="Pfam" id="PF14429">
    <property type="entry name" value="DOCK-C2"/>
    <property type="match status" value="1"/>
</dbReference>
<evidence type="ECO:0000256" key="4">
    <source>
        <dbReference type="ARBA" id="ARBA00022553"/>
    </source>
</evidence>
<dbReference type="Gene3D" id="2.60.40.150">
    <property type="entry name" value="C2 domain"/>
    <property type="match status" value="1"/>
</dbReference>
<evidence type="ECO:0000259" key="11">
    <source>
        <dbReference type="PROSITE" id="PS51650"/>
    </source>
</evidence>
<evidence type="ECO:0000256" key="3">
    <source>
        <dbReference type="ARBA" id="ARBA00022490"/>
    </source>
</evidence>
<dbReference type="InterPro" id="IPR046769">
    <property type="entry name" value="DOCKER_Lobe_A"/>
</dbReference>
<dbReference type="InterPro" id="IPR046770">
    <property type="entry name" value="DOCKER_Lobe_B"/>
</dbReference>
<dbReference type="Pfam" id="PF23554">
    <property type="entry name" value="TPR_DOCK"/>
    <property type="match status" value="1"/>
</dbReference>
<feature type="compositionally biased region" description="Basic and acidic residues" evidence="9">
    <location>
        <begin position="1669"/>
        <end position="1679"/>
    </location>
</feature>
<feature type="compositionally biased region" description="Polar residues" evidence="9">
    <location>
        <begin position="1919"/>
        <end position="1930"/>
    </location>
</feature>
<dbReference type="Proteomes" id="UP000007879">
    <property type="component" value="Unassembled WGS sequence"/>
</dbReference>
<dbReference type="SUPFAM" id="SSF50044">
    <property type="entry name" value="SH3-domain"/>
    <property type="match status" value="1"/>
</dbReference>
<keyword evidence="5" id="KW-0344">Guanine-nucleotide releasing factor</keyword>
<dbReference type="GO" id="GO:0007264">
    <property type="term" value="P:small GTPase-mediated signal transduction"/>
    <property type="evidence" value="ECO:0007669"/>
    <property type="project" value="InterPro"/>
</dbReference>
<dbReference type="SMART" id="SM00326">
    <property type="entry name" value="SH3"/>
    <property type="match status" value="1"/>
</dbReference>
<evidence type="ECO:0000256" key="9">
    <source>
        <dbReference type="SAM" id="MobiDB-lite"/>
    </source>
</evidence>
<evidence type="ECO:0000256" key="6">
    <source>
        <dbReference type="PROSITE-ProRule" id="PRU00192"/>
    </source>
</evidence>
<dbReference type="Pfam" id="PF16172">
    <property type="entry name" value="DOCK_N"/>
    <property type="match status" value="2"/>
</dbReference>
<reference evidence="13" key="2">
    <citation type="submission" date="2024-06" db="UniProtKB">
        <authorList>
            <consortium name="EnsemblMetazoa"/>
        </authorList>
    </citation>
    <scope>IDENTIFICATION</scope>
</reference>
<dbReference type="InterPro" id="IPR001452">
    <property type="entry name" value="SH3_domain"/>
</dbReference>
<dbReference type="PANTHER" id="PTHR45653">
    <property type="entry name" value="DEDICATOR OF CYTOKINESIS"/>
    <property type="match status" value="1"/>
</dbReference>